<dbReference type="Proteomes" id="UP000733379">
    <property type="component" value="Unassembled WGS sequence"/>
</dbReference>
<accession>A0ABS6AYJ2</accession>
<comment type="caution">
    <text evidence="2">The sequence shown here is derived from an EMBL/GenBank/DDBJ whole genome shotgun (WGS) entry which is preliminary data.</text>
</comment>
<gene>
    <name evidence="2" type="ORF">KO481_16235</name>
</gene>
<dbReference type="EMBL" id="JAHKNI010000005">
    <property type="protein sequence ID" value="MBU3063069.1"/>
    <property type="molecule type" value="Genomic_DNA"/>
</dbReference>
<evidence type="ECO:0000313" key="3">
    <source>
        <dbReference type="Proteomes" id="UP000733379"/>
    </source>
</evidence>
<dbReference type="InterPro" id="IPR003673">
    <property type="entry name" value="CoA-Trfase_fam_III"/>
</dbReference>
<proteinExistence type="predicted"/>
<dbReference type="GO" id="GO:0016740">
    <property type="term" value="F:transferase activity"/>
    <property type="evidence" value="ECO:0007669"/>
    <property type="project" value="UniProtKB-KW"/>
</dbReference>
<dbReference type="Gene3D" id="3.30.1540.10">
    <property type="entry name" value="formyl-coa transferase, domain 3"/>
    <property type="match status" value="1"/>
</dbReference>
<dbReference type="Pfam" id="PF02515">
    <property type="entry name" value="CoA_transf_3"/>
    <property type="match status" value="1"/>
</dbReference>
<dbReference type="PANTHER" id="PTHR48207">
    <property type="entry name" value="SUCCINATE--HYDROXYMETHYLGLUTARATE COA-TRANSFERASE"/>
    <property type="match status" value="1"/>
</dbReference>
<protein>
    <submittedName>
        <fullName evidence="2">CoA transferase</fullName>
    </submittedName>
</protein>
<dbReference type="InterPro" id="IPR023606">
    <property type="entry name" value="CoA-Trfase_III_dom_1_sf"/>
</dbReference>
<reference evidence="2 3" key="1">
    <citation type="submission" date="2021-06" db="EMBL/GenBank/DDBJ databases">
        <title>Actinomycetes sequencing.</title>
        <authorList>
            <person name="Shan Q."/>
        </authorList>
    </citation>
    <scope>NUCLEOTIDE SEQUENCE [LARGE SCALE GENOMIC DNA]</scope>
    <source>
        <strain evidence="2 3">NEAU-G5</strain>
    </source>
</reference>
<dbReference type="SUPFAM" id="SSF89796">
    <property type="entry name" value="CoA-transferase family III (CaiB/BaiF)"/>
    <property type="match status" value="1"/>
</dbReference>
<evidence type="ECO:0000313" key="2">
    <source>
        <dbReference type="EMBL" id="MBU3063069.1"/>
    </source>
</evidence>
<dbReference type="PANTHER" id="PTHR48207:SF4">
    <property type="entry name" value="BLL6097 PROTEIN"/>
    <property type="match status" value="1"/>
</dbReference>
<dbReference type="Gene3D" id="3.40.50.10540">
    <property type="entry name" value="Crotonobetainyl-coa:carnitine coa-transferase, domain 1"/>
    <property type="match status" value="1"/>
</dbReference>
<keyword evidence="3" id="KW-1185">Reference proteome</keyword>
<sequence length="376" mass="41491">MGPSATQMLADYGAEVIKIERPGAGDLSRNSIPDEDGRDNPIFISINRNKRSVTVDTRSDHGRQVVFDLVRRADVVVSNFRAGVMERLGFGYDDLTALKPDLIWASGTGFGEQGPYAHKGGQDVVAQAYTGVMWRRADESVPLSVYPTTLCDYTTGMHLCQGILLALLARARTGQGQQVRVNMYDSMLHMQMQEAAMQLNRANEVNWAAMPLSGVFPTQDGAVCMVGAFKENPLADISVALEFGEDLSQRPGLGTQEGQAENRSLLQALFRDRFASSTTEYWLQRLEKQDLLCAPVRSLEQALADPQTEVNRMVMEMPGPRGSTVRVLNSPIRMSGTPNTTRRSAPRLGEHNAEVLRELGYSEERIAELLQEGAIR</sequence>
<keyword evidence="1 2" id="KW-0808">Transferase</keyword>
<dbReference type="InterPro" id="IPR050483">
    <property type="entry name" value="CoA-transferase_III_domain"/>
</dbReference>
<organism evidence="2 3">
    <name type="scientific">Nocardia albiluteola</name>
    <dbReference type="NCBI Taxonomy" id="2842303"/>
    <lineage>
        <taxon>Bacteria</taxon>
        <taxon>Bacillati</taxon>
        <taxon>Actinomycetota</taxon>
        <taxon>Actinomycetes</taxon>
        <taxon>Mycobacteriales</taxon>
        <taxon>Nocardiaceae</taxon>
        <taxon>Nocardia</taxon>
    </lineage>
</organism>
<dbReference type="InterPro" id="IPR044855">
    <property type="entry name" value="CoA-Trfase_III_dom3_sf"/>
</dbReference>
<name>A0ABS6AYJ2_9NOCA</name>
<evidence type="ECO:0000256" key="1">
    <source>
        <dbReference type="ARBA" id="ARBA00022679"/>
    </source>
</evidence>